<dbReference type="Proteomes" id="UP000321419">
    <property type="component" value="Unassembled WGS sequence"/>
</dbReference>
<dbReference type="AlphaFoldDB" id="A0A510XYH1"/>
<accession>A0A510XYH1</accession>
<comment type="caution">
    <text evidence="1">The sequence shown here is derived from an EMBL/GenBank/DDBJ whole genome shotgun (WGS) entry which is preliminary data.</text>
</comment>
<gene>
    <name evidence="1" type="ORF">PES01_29300</name>
</gene>
<dbReference type="OrthoDB" id="6314823at2"/>
<dbReference type="EMBL" id="BJUM01000031">
    <property type="protein sequence ID" value="GEK56085.1"/>
    <property type="molecule type" value="Genomic_DNA"/>
</dbReference>
<organism evidence="1 2">
    <name type="scientific">Pseudoalteromonas espejiana</name>
    <dbReference type="NCBI Taxonomy" id="28107"/>
    <lineage>
        <taxon>Bacteria</taxon>
        <taxon>Pseudomonadati</taxon>
        <taxon>Pseudomonadota</taxon>
        <taxon>Gammaproteobacteria</taxon>
        <taxon>Alteromonadales</taxon>
        <taxon>Pseudoalteromonadaceae</taxon>
        <taxon>Pseudoalteromonas</taxon>
    </lineage>
</organism>
<keyword evidence="2" id="KW-1185">Reference proteome</keyword>
<evidence type="ECO:0000313" key="2">
    <source>
        <dbReference type="Proteomes" id="UP000321419"/>
    </source>
</evidence>
<dbReference type="SUPFAM" id="SSF49354">
    <property type="entry name" value="PapD-like"/>
    <property type="match status" value="1"/>
</dbReference>
<name>A0A510XYH1_9GAMM</name>
<dbReference type="InterPro" id="IPR013783">
    <property type="entry name" value="Ig-like_fold"/>
</dbReference>
<evidence type="ECO:0000313" key="1">
    <source>
        <dbReference type="EMBL" id="GEK56085.1"/>
    </source>
</evidence>
<reference evidence="1 2" key="1">
    <citation type="submission" date="2019-07" db="EMBL/GenBank/DDBJ databases">
        <title>Whole genome shotgun sequence of Pseudoalteromonas espejiana NBRC 102222.</title>
        <authorList>
            <person name="Hosoyama A."/>
            <person name="Uohara A."/>
            <person name="Ohji S."/>
            <person name="Ichikawa N."/>
        </authorList>
    </citation>
    <scope>NUCLEOTIDE SEQUENCE [LARGE SCALE GENOMIC DNA]</scope>
    <source>
        <strain evidence="1 2">NBRC 102222</strain>
    </source>
</reference>
<dbReference type="Gene3D" id="2.60.40.10">
    <property type="entry name" value="Immunoglobulins"/>
    <property type="match status" value="1"/>
</dbReference>
<sequence length="242" mass="27508">MFCIRRLSWCLVIIISNIIITVDALEVTPMVITFSPEKPSKTPSSLIYNQLSREIAFDIEIYEIDFSTPRPSLKRLENSPLWVFPPSLFLQEGQGQRIQFRWIAENLPQQDKSYQVSLIEQPLASNVGSGTSQLKILMNVNLVVHVDMDTYIPKLKILTSKIESGELIAQVKNEGEGAARLSDYKINVTTNKSVETTFQKNALLENGYDVFFAPYATQTIKFKLPENIERGKVEHLSLELLQ</sequence>
<protein>
    <recommendedName>
        <fullName evidence="3">Pili assembly chaperone N-terminal domain-containing protein</fullName>
    </recommendedName>
</protein>
<dbReference type="InterPro" id="IPR008962">
    <property type="entry name" value="PapD-like_sf"/>
</dbReference>
<evidence type="ECO:0008006" key="3">
    <source>
        <dbReference type="Google" id="ProtNLM"/>
    </source>
</evidence>
<proteinExistence type="predicted"/>